<name>A0A9P5PNV9_9AGAR</name>
<sequence>MNVAASEMYKGREMKVIVEVLVPVLVAANYKLMPGPEYEGLWHMEGMPHERIVASVIYYYYDTDGPILDGGSSFRKFRPSGFDFPSPQEYTSEITDTFGHTTEYEVGGTINWQPKTAGGTVIHSILKHHCDPANIVVSVE</sequence>
<proteinExistence type="predicted"/>
<keyword evidence="3" id="KW-1185">Reference proteome</keyword>
<evidence type="ECO:0000313" key="3">
    <source>
        <dbReference type="Proteomes" id="UP000772434"/>
    </source>
</evidence>
<accession>A0A9P5PNV9</accession>
<dbReference type="PANTHER" id="PTHR33119">
    <property type="entry name" value="IFI3P"/>
    <property type="match status" value="1"/>
</dbReference>
<dbReference type="InterPro" id="IPR025340">
    <property type="entry name" value="DUF4246"/>
</dbReference>
<dbReference type="InterPro" id="IPR049192">
    <property type="entry name" value="DUF4246_C"/>
</dbReference>
<dbReference type="PANTHER" id="PTHR33119:SF1">
    <property type="entry name" value="FE2OG DIOXYGENASE DOMAIN-CONTAINING PROTEIN"/>
    <property type="match status" value="1"/>
</dbReference>
<evidence type="ECO:0000313" key="2">
    <source>
        <dbReference type="EMBL" id="KAF9066684.1"/>
    </source>
</evidence>
<dbReference type="Pfam" id="PF14033">
    <property type="entry name" value="DUF4246"/>
    <property type="match status" value="1"/>
</dbReference>
<dbReference type="EMBL" id="JADNRY010000083">
    <property type="protein sequence ID" value="KAF9066684.1"/>
    <property type="molecule type" value="Genomic_DNA"/>
</dbReference>
<dbReference type="AlphaFoldDB" id="A0A9P5PNV9"/>
<evidence type="ECO:0000259" key="1">
    <source>
        <dbReference type="Pfam" id="PF14033"/>
    </source>
</evidence>
<reference evidence="2" key="1">
    <citation type="submission" date="2020-11" db="EMBL/GenBank/DDBJ databases">
        <authorList>
            <consortium name="DOE Joint Genome Institute"/>
            <person name="Ahrendt S."/>
            <person name="Riley R."/>
            <person name="Andreopoulos W."/>
            <person name="Labutti K."/>
            <person name="Pangilinan J."/>
            <person name="Ruiz-Duenas F.J."/>
            <person name="Barrasa J.M."/>
            <person name="Sanchez-Garcia M."/>
            <person name="Camarero S."/>
            <person name="Miyauchi S."/>
            <person name="Serrano A."/>
            <person name="Linde D."/>
            <person name="Babiker R."/>
            <person name="Drula E."/>
            <person name="Ayuso-Fernandez I."/>
            <person name="Pacheco R."/>
            <person name="Padilla G."/>
            <person name="Ferreira P."/>
            <person name="Barriuso J."/>
            <person name="Kellner H."/>
            <person name="Castanera R."/>
            <person name="Alfaro M."/>
            <person name="Ramirez L."/>
            <person name="Pisabarro A.G."/>
            <person name="Kuo A."/>
            <person name="Tritt A."/>
            <person name="Lipzen A."/>
            <person name="He G."/>
            <person name="Yan M."/>
            <person name="Ng V."/>
            <person name="Cullen D."/>
            <person name="Martin F."/>
            <person name="Rosso M.-N."/>
            <person name="Henrissat B."/>
            <person name="Hibbett D."/>
            <person name="Martinez A.T."/>
            <person name="Grigoriev I.V."/>
        </authorList>
    </citation>
    <scope>NUCLEOTIDE SEQUENCE</scope>
    <source>
        <strain evidence="2">AH 40177</strain>
    </source>
</reference>
<feature type="domain" description="DUF4246" evidence="1">
    <location>
        <begin position="6"/>
        <end position="102"/>
    </location>
</feature>
<organism evidence="2 3">
    <name type="scientific">Rhodocollybia butyracea</name>
    <dbReference type="NCBI Taxonomy" id="206335"/>
    <lineage>
        <taxon>Eukaryota</taxon>
        <taxon>Fungi</taxon>
        <taxon>Dikarya</taxon>
        <taxon>Basidiomycota</taxon>
        <taxon>Agaricomycotina</taxon>
        <taxon>Agaricomycetes</taxon>
        <taxon>Agaricomycetidae</taxon>
        <taxon>Agaricales</taxon>
        <taxon>Marasmiineae</taxon>
        <taxon>Omphalotaceae</taxon>
        <taxon>Rhodocollybia</taxon>
    </lineage>
</organism>
<gene>
    <name evidence="2" type="ORF">BDP27DRAFT_1365452</name>
</gene>
<protein>
    <recommendedName>
        <fullName evidence="1">DUF4246 domain-containing protein</fullName>
    </recommendedName>
</protein>
<dbReference type="Proteomes" id="UP000772434">
    <property type="component" value="Unassembled WGS sequence"/>
</dbReference>
<comment type="caution">
    <text evidence="2">The sequence shown here is derived from an EMBL/GenBank/DDBJ whole genome shotgun (WGS) entry which is preliminary data.</text>
</comment>
<dbReference type="OrthoDB" id="415532at2759"/>